<protein>
    <submittedName>
        <fullName evidence="1">Uncharacterized protein</fullName>
    </submittedName>
</protein>
<organism evidence="1 2">
    <name type="scientific">Bacterioplanes sanyensis</name>
    <dbReference type="NCBI Taxonomy" id="1249553"/>
    <lineage>
        <taxon>Bacteria</taxon>
        <taxon>Pseudomonadati</taxon>
        <taxon>Pseudomonadota</taxon>
        <taxon>Gammaproteobacteria</taxon>
        <taxon>Oceanospirillales</taxon>
        <taxon>Oceanospirillaceae</taxon>
        <taxon>Bacterioplanes</taxon>
    </lineage>
</organism>
<dbReference type="EMBL" id="CP022530">
    <property type="protein sequence ID" value="ASP39398.1"/>
    <property type="molecule type" value="Genomic_DNA"/>
</dbReference>
<dbReference type="Proteomes" id="UP000202440">
    <property type="component" value="Chromosome"/>
</dbReference>
<sequence length="94" mass="10559">MVESWFEPLQECLHELLVVGVSRLSDVHRQRLLALAEQAQLIGAKHMHRALTELLAGNLAVDRAKSARKALVLLQGYQLAMTEIDQSESLRIDD</sequence>
<proteinExistence type="predicted"/>
<dbReference type="KEGG" id="bsan:CHH28_12260"/>
<accession>A0A222FK56</accession>
<gene>
    <name evidence="1" type="ORF">CHH28_12260</name>
</gene>
<dbReference type="RefSeq" id="WP_094060576.1">
    <property type="nucleotide sequence ID" value="NZ_CP022530.1"/>
</dbReference>
<keyword evidence="2" id="KW-1185">Reference proteome</keyword>
<dbReference type="AlphaFoldDB" id="A0A222FK56"/>
<name>A0A222FK56_9GAMM</name>
<evidence type="ECO:0000313" key="2">
    <source>
        <dbReference type="Proteomes" id="UP000202440"/>
    </source>
</evidence>
<reference evidence="1 2" key="1">
    <citation type="submission" date="2017-07" db="EMBL/GenBank/DDBJ databases">
        <title>Annotated genome sequence of Bacterioplanes sanyensis isolated from Red Sea.</title>
        <authorList>
            <person name="Rehman Z.U."/>
        </authorList>
    </citation>
    <scope>NUCLEOTIDE SEQUENCE [LARGE SCALE GENOMIC DNA]</scope>
    <source>
        <strain evidence="1 2">NV9</strain>
    </source>
</reference>
<evidence type="ECO:0000313" key="1">
    <source>
        <dbReference type="EMBL" id="ASP39398.1"/>
    </source>
</evidence>